<dbReference type="InterPro" id="IPR004771">
    <property type="entry name" value="K/H_exchanger"/>
</dbReference>
<keyword evidence="9" id="KW-0406">Ion transport</keyword>
<proteinExistence type="inferred from homology"/>
<dbReference type="NCBIfam" id="TIGR00932">
    <property type="entry name" value="2a37"/>
    <property type="match status" value="1"/>
</dbReference>
<feature type="transmembrane region" description="Helical" evidence="12">
    <location>
        <begin position="363"/>
        <end position="382"/>
    </location>
</feature>
<dbReference type="PANTHER" id="PTHR46157">
    <property type="entry name" value="K(+) EFFLUX ANTIPORTER 3, CHLOROPLASTIC"/>
    <property type="match status" value="1"/>
</dbReference>
<feature type="transmembrane region" description="Helical" evidence="12">
    <location>
        <begin position="273"/>
        <end position="290"/>
    </location>
</feature>
<accession>A0A285NIK5</accession>
<keyword evidence="6 12" id="KW-0812">Transmembrane</keyword>
<dbReference type="GO" id="GO:1902600">
    <property type="term" value="P:proton transmembrane transport"/>
    <property type="evidence" value="ECO:0007669"/>
    <property type="project" value="InterPro"/>
</dbReference>
<dbReference type="PROSITE" id="PS51201">
    <property type="entry name" value="RCK_N"/>
    <property type="match status" value="1"/>
</dbReference>
<keyword evidence="10 12" id="KW-0472">Membrane</keyword>
<keyword evidence="15" id="KW-1185">Reference proteome</keyword>
<dbReference type="OrthoDB" id="9781411at2"/>
<feature type="region of interest" description="Disordered" evidence="11">
    <location>
        <begin position="583"/>
        <end position="604"/>
    </location>
</feature>
<dbReference type="Gene3D" id="1.20.1530.20">
    <property type="match status" value="1"/>
</dbReference>
<dbReference type="FunFam" id="3.40.50.720:FF:000036">
    <property type="entry name" value="Glutathione-regulated potassium-efflux system protein KefB"/>
    <property type="match status" value="1"/>
</dbReference>
<dbReference type="SUPFAM" id="SSF51735">
    <property type="entry name" value="NAD(P)-binding Rossmann-fold domains"/>
    <property type="match status" value="1"/>
</dbReference>
<keyword evidence="5" id="KW-0633">Potassium transport</keyword>
<dbReference type="InterPro" id="IPR006153">
    <property type="entry name" value="Cation/H_exchanger_TM"/>
</dbReference>
<feature type="transmembrane region" description="Helical" evidence="12">
    <location>
        <begin position="90"/>
        <end position="112"/>
    </location>
</feature>
<sequence>MAAASSPPFFYEAIVYLSAAVVAVPVAKKLGLGSIIGYLGAGILIGPFGLEVVESAEAILPVAELGVVLLLFVLGLELKPNRLWRMKADIFGLGSSQILLTGLALASLMYLLDFSLELSLIGGFGMALSSTAFAVQILKDRGHFSAKYGQRAFGILLMQDIAIVPLLAMVTLLAPRSSSAGMEEILMQIGITILAVAGVIGTGRYLLSPMFLFLAGTRAREIMLAAALLVALGSAAIMHSAGLSMALGAFLAGIMLAESSFRHTLEADIYPFRSLLMGLFFMTVGMTLDLPVTIEFLWTILAGVVVVMGIKGLILFTLARLTGSSNPDAIRIAVSLPQAGEFAFVLFASAASAGIAAGQTNTILSAIVILTMVLTPIVGKIHDFIALRVNDKESDKSDHIIETFDESKPHVLIVGYGRFGMIASQMLMSEGLNIVAIDNNANRIATARKYGLPVYYGDATREDVLRAAGADQAILIALCIENEQVMARAIDLIKEAFPKSSIFCRATDRAHAMELTLREVDFHIRETFESGITFGREALDHLGIPTDRINLIESDVRHRDQERLKLQMQMGEFAGAETLHRVTPRRRHDDVRPELEPEPDSSEK</sequence>
<feature type="transmembrane region" description="Helical" evidence="12">
    <location>
        <begin position="185"/>
        <end position="207"/>
    </location>
</feature>
<keyword evidence="3" id="KW-0813">Transport</keyword>
<feature type="transmembrane region" description="Helical" evidence="12">
    <location>
        <begin position="150"/>
        <end position="173"/>
    </location>
</feature>
<keyword evidence="4" id="KW-0050">Antiport</keyword>
<evidence type="ECO:0000313" key="15">
    <source>
        <dbReference type="Proteomes" id="UP000219439"/>
    </source>
</evidence>
<dbReference type="InterPro" id="IPR003148">
    <property type="entry name" value="RCK_N"/>
</dbReference>
<keyword evidence="7" id="KW-0630">Potassium</keyword>
<dbReference type="GO" id="GO:0012505">
    <property type="term" value="C:endomembrane system"/>
    <property type="evidence" value="ECO:0007669"/>
    <property type="project" value="UniProtKB-SubCell"/>
</dbReference>
<evidence type="ECO:0000256" key="12">
    <source>
        <dbReference type="SAM" id="Phobius"/>
    </source>
</evidence>
<feature type="transmembrane region" description="Helical" evidence="12">
    <location>
        <begin position="31"/>
        <end position="52"/>
    </location>
</feature>
<keyword evidence="8 12" id="KW-1133">Transmembrane helix</keyword>
<evidence type="ECO:0000256" key="3">
    <source>
        <dbReference type="ARBA" id="ARBA00022448"/>
    </source>
</evidence>
<feature type="transmembrane region" description="Helical" evidence="12">
    <location>
        <begin position="296"/>
        <end position="318"/>
    </location>
</feature>
<evidence type="ECO:0000256" key="4">
    <source>
        <dbReference type="ARBA" id="ARBA00022449"/>
    </source>
</evidence>
<feature type="transmembrane region" description="Helical" evidence="12">
    <location>
        <begin position="6"/>
        <end position="24"/>
    </location>
</feature>
<evidence type="ECO:0000259" key="13">
    <source>
        <dbReference type="PROSITE" id="PS51201"/>
    </source>
</evidence>
<dbReference type="RefSeq" id="WP_097152270.1">
    <property type="nucleotide sequence ID" value="NZ_OBEL01000001.1"/>
</dbReference>
<evidence type="ECO:0000256" key="2">
    <source>
        <dbReference type="ARBA" id="ARBA00005551"/>
    </source>
</evidence>
<comment type="subcellular location">
    <subcellularLocation>
        <location evidence="1">Endomembrane system</location>
        <topology evidence="1">Multi-pass membrane protein</topology>
    </subcellularLocation>
</comment>
<dbReference type="GO" id="GO:0015297">
    <property type="term" value="F:antiporter activity"/>
    <property type="evidence" value="ECO:0007669"/>
    <property type="project" value="UniProtKB-KW"/>
</dbReference>
<evidence type="ECO:0000313" key="14">
    <source>
        <dbReference type="EMBL" id="SNZ07491.1"/>
    </source>
</evidence>
<dbReference type="InterPro" id="IPR038770">
    <property type="entry name" value="Na+/solute_symporter_sf"/>
</dbReference>
<evidence type="ECO:0000256" key="8">
    <source>
        <dbReference type="ARBA" id="ARBA00022989"/>
    </source>
</evidence>
<dbReference type="Gene3D" id="3.40.50.720">
    <property type="entry name" value="NAD(P)-binding Rossmann-like Domain"/>
    <property type="match status" value="1"/>
</dbReference>
<evidence type="ECO:0000256" key="11">
    <source>
        <dbReference type="SAM" id="MobiDB-lite"/>
    </source>
</evidence>
<evidence type="ECO:0000256" key="5">
    <source>
        <dbReference type="ARBA" id="ARBA00022538"/>
    </source>
</evidence>
<dbReference type="GO" id="GO:0005886">
    <property type="term" value="C:plasma membrane"/>
    <property type="evidence" value="ECO:0007669"/>
    <property type="project" value="TreeGrafter"/>
</dbReference>
<dbReference type="GO" id="GO:0006813">
    <property type="term" value="P:potassium ion transport"/>
    <property type="evidence" value="ECO:0007669"/>
    <property type="project" value="UniProtKB-KW"/>
</dbReference>
<feature type="domain" description="RCK N-terminal" evidence="13">
    <location>
        <begin position="408"/>
        <end position="524"/>
    </location>
</feature>
<evidence type="ECO:0000256" key="7">
    <source>
        <dbReference type="ARBA" id="ARBA00022958"/>
    </source>
</evidence>
<name>A0A285NIK5_9HYPH</name>
<feature type="transmembrane region" description="Helical" evidence="12">
    <location>
        <begin position="58"/>
        <end position="78"/>
    </location>
</feature>
<dbReference type="Pfam" id="PF02254">
    <property type="entry name" value="TrkA_N"/>
    <property type="match status" value="1"/>
</dbReference>
<evidence type="ECO:0000256" key="1">
    <source>
        <dbReference type="ARBA" id="ARBA00004127"/>
    </source>
</evidence>
<dbReference type="PANTHER" id="PTHR46157:SF8">
    <property type="entry name" value="GLUTATHIONE-REGULATED POTASSIUM-EFFLUX SYSTEM PROTEIN"/>
    <property type="match status" value="1"/>
</dbReference>
<comment type="similarity">
    <text evidence="2">Belongs to the monovalent cation:proton antiporter 2 (CPA2) transporter (TC 2.A.37) family.</text>
</comment>
<dbReference type="GO" id="GO:0008324">
    <property type="term" value="F:monoatomic cation transmembrane transporter activity"/>
    <property type="evidence" value="ECO:0007669"/>
    <property type="project" value="InterPro"/>
</dbReference>
<evidence type="ECO:0000256" key="9">
    <source>
        <dbReference type="ARBA" id="ARBA00023065"/>
    </source>
</evidence>
<evidence type="ECO:0000256" key="6">
    <source>
        <dbReference type="ARBA" id="ARBA00022692"/>
    </source>
</evidence>
<dbReference type="EMBL" id="OBEL01000001">
    <property type="protein sequence ID" value="SNZ07491.1"/>
    <property type="molecule type" value="Genomic_DNA"/>
</dbReference>
<organism evidence="14 15">
    <name type="scientific">Cohaesibacter gelatinilyticus</name>
    <dbReference type="NCBI Taxonomy" id="372072"/>
    <lineage>
        <taxon>Bacteria</taxon>
        <taxon>Pseudomonadati</taxon>
        <taxon>Pseudomonadota</taxon>
        <taxon>Alphaproteobacteria</taxon>
        <taxon>Hyphomicrobiales</taxon>
        <taxon>Cohaesibacteraceae</taxon>
    </lineage>
</organism>
<dbReference type="Pfam" id="PF00999">
    <property type="entry name" value="Na_H_Exchanger"/>
    <property type="match status" value="1"/>
</dbReference>
<feature type="transmembrane region" description="Helical" evidence="12">
    <location>
        <begin position="339"/>
        <end position="357"/>
    </location>
</feature>
<protein>
    <submittedName>
        <fullName evidence="14">Kef-type potassium/proton antiporter, CPA2 family</fullName>
    </submittedName>
</protein>
<dbReference type="InterPro" id="IPR036291">
    <property type="entry name" value="NAD(P)-bd_dom_sf"/>
</dbReference>
<dbReference type="Proteomes" id="UP000219439">
    <property type="component" value="Unassembled WGS sequence"/>
</dbReference>
<feature type="transmembrane region" description="Helical" evidence="12">
    <location>
        <begin position="118"/>
        <end position="138"/>
    </location>
</feature>
<gene>
    <name evidence="14" type="ORF">SAMN06265368_1017</name>
</gene>
<feature type="compositionally biased region" description="Basic and acidic residues" evidence="11">
    <location>
        <begin position="587"/>
        <end position="604"/>
    </location>
</feature>
<reference evidence="14 15" key="1">
    <citation type="submission" date="2017-09" db="EMBL/GenBank/DDBJ databases">
        <authorList>
            <person name="Ehlers B."/>
            <person name="Leendertz F.H."/>
        </authorList>
    </citation>
    <scope>NUCLEOTIDE SEQUENCE [LARGE SCALE GENOMIC DNA]</scope>
    <source>
        <strain evidence="14 15">DSM 18289</strain>
    </source>
</reference>
<dbReference type="AlphaFoldDB" id="A0A285NIK5"/>
<evidence type="ECO:0000256" key="10">
    <source>
        <dbReference type="ARBA" id="ARBA00023136"/>
    </source>
</evidence>